<dbReference type="SUPFAM" id="SSF55729">
    <property type="entry name" value="Acyl-CoA N-acyltransferases (Nat)"/>
    <property type="match status" value="1"/>
</dbReference>
<dbReference type="OrthoDB" id="21121at2"/>
<evidence type="ECO:0000313" key="4">
    <source>
        <dbReference type="EMBL" id="KTD68159.1"/>
    </source>
</evidence>
<evidence type="ECO:0000256" key="1">
    <source>
        <dbReference type="ARBA" id="ARBA00022503"/>
    </source>
</evidence>
<sequence>MMLFRSARDTDLDAIHHLAEESGIGITTLSKDKEILKKRLRWSTDSFKKNVEKPQNEYYLFVLENVTNKKIIGVSGIESCIGHEAPFYSYKISKRTRVSRSLKIRSDYEVLSLVNDNQGRSEICTLFLEPNYRKNKNGLLLSKGRFMFIAQHQQRFASTVIAEMRGISDVNGISPFWENIGSHFFHMSFAEADRLTLATDKQFIADLMPRNPIYIKLLSAEAQAVIGQAHPSTQAAMNILLREGFRYNNYIDIFDGGPTLEVPLSKIKTIELSRVVTIKNISDEVSSANYLLANTQLDFRATINSALVNRENNTCIISKKTANLLQVKCGNQLRIAPVLFDYGALHD</sequence>
<dbReference type="InterPro" id="IPR007041">
    <property type="entry name" value="Arg_succinylTrfase_AstA/AruG"/>
</dbReference>
<dbReference type="GO" id="GO:0008791">
    <property type="term" value="F:arginine N-succinyltransferase activity"/>
    <property type="evidence" value="ECO:0007669"/>
    <property type="project" value="UniProtKB-EC"/>
</dbReference>
<keyword evidence="2 4" id="KW-0808">Transferase</keyword>
<dbReference type="PANTHER" id="PTHR30420:SF1">
    <property type="entry name" value="ARGININE N-SUCCINYLTRANSFERASE"/>
    <property type="match status" value="1"/>
</dbReference>
<evidence type="ECO:0000313" key="5">
    <source>
        <dbReference type="Proteomes" id="UP000054926"/>
    </source>
</evidence>
<dbReference type="STRING" id="947033.Lste_1317"/>
<reference evidence="4 5" key="1">
    <citation type="submission" date="2015-11" db="EMBL/GenBank/DDBJ databases">
        <title>Genomic analysis of 38 Legionella species identifies large and diverse effector repertoires.</title>
        <authorList>
            <person name="Burstein D."/>
            <person name="Amaro F."/>
            <person name="Zusman T."/>
            <person name="Lifshitz Z."/>
            <person name="Cohen O."/>
            <person name="Gilbert J.A."/>
            <person name="Pupko T."/>
            <person name="Shuman H.A."/>
            <person name="Segal G."/>
        </authorList>
    </citation>
    <scope>NUCLEOTIDE SEQUENCE [LARGE SCALE GENOMIC DNA]</scope>
    <source>
        <strain evidence="4 5">IMVS3376</strain>
    </source>
</reference>
<dbReference type="RefSeq" id="WP_058510276.1">
    <property type="nucleotide sequence ID" value="NZ_DAIOMV010000001.1"/>
</dbReference>
<dbReference type="EC" id="2.3.1.109" evidence="4"/>
<accession>A0A0W0ZG72</accession>
<keyword evidence="1" id="KW-0056">Arginine metabolism</keyword>
<dbReference type="EMBL" id="LNYY01000019">
    <property type="protein sequence ID" value="KTD68159.1"/>
    <property type="molecule type" value="Genomic_DNA"/>
</dbReference>
<proteinExistence type="predicted"/>
<name>A0A0W0ZG72_9GAMM</name>
<gene>
    <name evidence="4" type="primary">astA</name>
    <name evidence="4" type="ORF">Lste_1317</name>
</gene>
<keyword evidence="5" id="KW-1185">Reference proteome</keyword>
<dbReference type="PATRIC" id="fig|947033.5.peg.1402"/>
<evidence type="ECO:0000256" key="2">
    <source>
        <dbReference type="ARBA" id="ARBA00022679"/>
    </source>
</evidence>
<organism evidence="4 5">
    <name type="scientific">Legionella steelei</name>
    <dbReference type="NCBI Taxonomy" id="947033"/>
    <lineage>
        <taxon>Bacteria</taxon>
        <taxon>Pseudomonadati</taxon>
        <taxon>Pseudomonadota</taxon>
        <taxon>Gammaproteobacteria</taxon>
        <taxon>Legionellales</taxon>
        <taxon>Legionellaceae</taxon>
        <taxon>Legionella</taxon>
    </lineage>
</organism>
<protein>
    <submittedName>
        <fullName evidence="4">Arginine N-succinyltransferase, beta chain</fullName>
        <ecNumber evidence="4">2.3.1.109</ecNumber>
    </submittedName>
</protein>
<dbReference type="Pfam" id="PF04958">
    <property type="entry name" value="AstA"/>
    <property type="match status" value="1"/>
</dbReference>
<keyword evidence="3 4" id="KW-0012">Acyltransferase</keyword>
<dbReference type="Proteomes" id="UP000054926">
    <property type="component" value="Unassembled WGS sequence"/>
</dbReference>
<dbReference type="PANTHER" id="PTHR30420">
    <property type="entry name" value="N-SUCCINYLARGININE DIHYDROLASE"/>
    <property type="match status" value="1"/>
</dbReference>
<dbReference type="InterPro" id="IPR016181">
    <property type="entry name" value="Acyl_CoA_acyltransferase"/>
</dbReference>
<evidence type="ECO:0000256" key="3">
    <source>
        <dbReference type="ARBA" id="ARBA00023315"/>
    </source>
</evidence>
<dbReference type="NCBIfam" id="TIGR03243">
    <property type="entry name" value="arg_catab_AOST"/>
    <property type="match status" value="1"/>
</dbReference>
<comment type="caution">
    <text evidence="4">The sequence shown here is derived from an EMBL/GenBank/DDBJ whole genome shotgun (WGS) entry which is preliminary data.</text>
</comment>
<dbReference type="GO" id="GO:0006527">
    <property type="term" value="P:L-arginine catabolic process"/>
    <property type="evidence" value="ECO:0007669"/>
    <property type="project" value="InterPro"/>
</dbReference>
<dbReference type="Gene3D" id="2.40.40.20">
    <property type="match status" value="1"/>
</dbReference>
<dbReference type="AlphaFoldDB" id="A0A0W0ZG72"/>